<dbReference type="PANTHER" id="PTHR11361">
    <property type="entry name" value="DNA MISMATCH REPAIR PROTEIN MUTS FAMILY MEMBER"/>
    <property type="match status" value="1"/>
</dbReference>
<gene>
    <name evidence="5" type="ORF">B2M23_11120</name>
</gene>
<dbReference type="KEGG" id="elim:B2M23_11120"/>
<dbReference type="GO" id="GO:0030983">
    <property type="term" value="F:mismatched DNA binding"/>
    <property type="evidence" value="ECO:0007669"/>
    <property type="project" value="InterPro"/>
</dbReference>
<dbReference type="Gene3D" id="3.40.50.300">
    <property type="entry name" value="P-loop containing nucleotide triphosphate hydrolases"/>
    <property type="match status" value="1"/>
</dbReference>
<dbReference type="EMBL" id="CP019962">
    <property type="protein sequence ID" value="ARD66056.1"/>
    <property type="molecule type" value="Genomic_DNA"/>
</dbReference>
<sequence length="503" mass="55622">MNTSILWPTPQDEVSAMPDYFVDLNLDQLLERMIGAEDRCRLRPLYYTLCGDREAVAYRQAAFRDCMRPEIKAASDQFTEQMAEVRRQLKLARSLSDTWNQRGWFFEAAALYCEAVEGLSGVFQASALDSTALTGLRRWLAAYAQSRRFVCMKSEIAVVREALGKVYLRLNINGTTIRVGKGKAEPEDYGAVVGQCFEKLSESPYDPSEMRFRVSARLNHIERAILGQAVDDYPEAFGALGAFCGAYPDFLEAEVLGFEREYCFLQAYLRYIKPLEDSGLPFCVPEVARGGGLAVRDAFDLVLAKKSGGRGIVVNSCVTRPGERILVVSGPNQGGKTTFARMLGQLCCLAALGLPVPGASAALFLPSRIFTHFERGEDSRGQNGKLQDDLLRVHAILAQADAHSLVLLNEIFTSTALKDGLALGRKVFARLQALGAYCVCVTFMTELSKYSKTTASFVSTLDAGTAERSFKILRRPADGQSYAQALVRKYCLREADIKRRVSS</sequence>
<accession>A0AAC9W3B0</accession>
<organism evidence="5 6">
    <name type="scientific">Eubacterium limosum</name>
    <dbReference type="NCBI Taxonomy" id="1736"/>
    <lineage>
        <taxon>Bacteria</taxon>
        <taxon>Bacillati</taxon>
        <taxon>Bacillota</taxon>
        <taxon>Clostridia</taxon>
        <taxon>Eubacteriales</taxon>
        <taxon>Eubacteriaceae</taxon>
        <taxon>Eubacterium</taxon>
    </lineage>
</organism>
<evidence type="ECO:0000313" key="6">
    <source>
        <dbReference type="Proteomes" id="UP000192391"/>
    </source>
</evidence>
<dbReference type="SMART" id="SM00534">
    <property type="entry name" value="MUTSac"/>
    <property type="match status" value="1"/>
</dbReference>
<dbReference type="SUPFAM" id="SSF52540">
    <property type="entry name" value="P-loop containing nucleoside triphosphate hydrolases"/>
    <property type="match status" value="1"/>
</dbReference>
<dbReference type="InterPro" id="IPR045076">
    <property type="entry name" value="MutS"/>
</dbReference>
<dbReference type="RefSeq" id="WP_038353615.1">
    <property type="nucleotide sequence ID" value="NZ_CP019962.1"/>
</dbReference>
<dbReference type="Pfam" id="PF00488">
    <property type="entry name" value="MutS_V"/>
    <property type="match status" value="1"/>
</dbReference>
<keyword evidence="2" id="KW-0067">ATP-binding</keyword>
<protein>
    <recommendedName>
        <fullName evidence="4">DNA mismatch repair proteins mutS family domain-containing protein</fullName>
    </recommendedName>
</protein>
<evidence type="ECO:0000256" key="3">
    <source>
        <dbReference type="ARBA" id="ARBA00023125"/>
    </source>
</evidence>
<dbReference type="InterPro" id="IPR000432">
    <property type="entry name" value="DNA_mismatch_repair_MutS_C"/>
</dbReference>
<dbReference type="Proteomes" id="UP000192391">
    <property type="component" value="Chromosome"/>
</dbReference>
<keyword evidence="3" id="KW-0238">DNA-binding</keyword>
<evidence type="ECO:0000313" key="5">
    <source>
        <dbReference type="EMBL" id="ARD66056.1"/>
    </source>
</evidence>
<dbReference type="GO" id="GO:0005524">
    <property type="term" value="F:ATP binding"/>
    <property type="evidence" value="ECO:0007669"/>
    <property type="project" value="UniProtKB-KW"/>
</dbReference>
<dbReference type="GO" id="GO:0005829">
    <property type="term" value="C:cytosol"/>
    <property type="evidence" value="ECO:0007669"/>
    <property type="project" value="TreeGrafter"/>
</dbReference>
<dbReference type="GO" id="GO:0006298">
    <property type="term" value="P:mismatch repair"/>
    <property type="evidence" value="ECO:0007669"/>
    <property type="project" value="InterPro"/>
</dbReference>
<dbReference type="AlphaFoldDB" id="A0AAC9W3B0"/>
<name>A0AAC9W3B0_EUBLI</name>
<evidence type="ECO:0000256" key="1">
    <source>
        <dbReference type="ARBA" id="ARBA00022741"/>
    </source>
</evidence>
<proteinExistence type="predicted"/>
<dbReference type="PANTHER" id="PTHR11361:SF34">
    <property type="entry name" value="DNA MISMATCH REPAIR PROTEIN MSH1, MITOCHONDRIAL"/>
    <property type="match status" value="1"/>
</dbReference>
<evidence type="ECO:0000259" key="4">
    <source>
        <dbReference type="SMART" id="SM00534"/>
    </source>
</evidence>
<feature type="domain" description="DNA mismatch repair proteins mutS family" evidence="4">
    <location>
        <begin position="323"/>
        <end position="500"/>
    </location>
</feature>
<dbReference type="GO" id="GO:0140664">
    <property type="term" value="F:ATP-dependent DNA damage sensor activity"/>
    <property type="evidence" value="ECO:0007669"/>
    <property type="project" value="InterPro"/>
</dbReference>
<dbReference type="InterPro" id="IPR027417">
    <property type="entry name" value="P-loop_NTPase"/>
</dbReference>
<reference evidence="6" key="1">
    <citation type="journal article" date="2017" name="Sci. Rep.">
        <title>Determination of the Genome and Primary Transcriptome of Syngas Fermenting Eubacterium limosum ATCC 8486.</title>
        <authorList>
            <person name="Song Y."/>
            <person name="Shin J."/>
            <person name="Jeong Y."/>
            <person name="Jin S."/>
            <person name="Lee J.K."/>
            <person name="Kim D.R."/>
            <person name="Kim S.C."/>
            <person name="Cho S."/>
            <person name="Cho B.K."/>
        </authorList>
    </citation>
    <scope>NUCLEOTIDE SEQUENCE [LARGE SCALE GENOMIC DNA]</scope>
    <source>
        <strain evidence="6">ATCC 8486</strain>
    </source>
</reference>
<keyword evidence="1" id="KW-0547">Nucleotide-binding</keyword>
<evidence type="ECO:0000256" key="2">
    <source>
        <dbReference type="ARBA" id="ARBA00022840"/>
    </source>
</evidence>